<protein>
    <submittedName>
        <fullName evidence="1">Uncharacterized protein</fullName>
    </submittedName>
</protein>
<accession>A0A0K2T517</accession>
<feature type="non-terminal residue" evidence="1">
    <location>
        <position position="1"/>
    </location>
</feature>
<reference evidence="1" key="1">
    <citation type="submission" date="2014-05" db="EMBL/GenBank/DDBJ databases">
        <authorList>
            <person name="Chronopoulou M."/>
        </authorList>
    </citation>
    <scope>NUCLEOTIDE SEQUENCE</scope>
    <source>
        <tissue evidence="1">Whole organism</tissue>
    </source>
</reference>
<name>A0A0K2T517_LEPSM</name>
<sequence length="67" mass="8287">NLRVRQYKNNYEKTYLLIVDKERFSLKLRLDYFCILRRIIVDFNQQIIATFLIKYDINTVDIVNVHY</sequence>
<dbReference type="EMBL" id="HACA01003185">
    <property type="protein sequence ID" value="CDW20546.1"/>
    <property type="molecule type" value="Transcribed_RNA"/>
</dbReference>
<evidence type="ECO:0000313" key="1">
    <source>
        <dbReference type="EMBL" id="CDW20546.1"/>
    </source>
</evidence>
<organism evidence="1">
    <name type="scientific">Lepeophtheirus salmonis</name>
    <name type="common">Salmon louse</name>
    <name type="synonym">Caligus salmonis</name>
    <dbReference type="NCBI Taxonomy" id="72036"/>
    <lineage>
        <taxon>Eukaryota</taxon>
        <taxon>Metazoa</taxon>
        <taxon>Ecdysozoa</taxon>
        <taxon>Arthropoda</taxon>
        <taxon>Crustacea</taxon>
        <taxon>Multicrustacea</taxon>
        <taxon>Hexanauplia</taxon>
        <taxon>Copepoda</taxon>
        <taxon>Siphonostomatoida</taxon>
        <taxon>Caligidae</taxon>
        <taxon>Lepeophtheirus</taxon>
    </lineage>
</organism>
<proteinExistence type="predicted"/>
<dbReference type="AlphaFoldDB" id="A0A0K2T517"/>